<dbReference type="InterPro" id="IPR006860">
    <property type="entry name" value="FecR"/>
</dbReference>
<dbReference type="PANTHER" id="PTHR30273">
    <property type="entry name" value="PERIPLASMIC SIGNAL SENSOR AND SIGMA FACTOR ACTIVATOR FECR-RELATED"/>
    <property type="match status" value="1"/>
</dbReference>
<evidence type="ECO:0000259" key="1">
    <source>
        <dbReference type="Pfam" id="PF04773"/>
    </source>
</evidence>
<feature type="domain" description="Protein FecR C-terminal" evidence="2">
    <location>
        <begin position="260"/>
        <end position="327"/>
    </location>
</feature>
<dbReference type="Gene3D" id="2.60.120.1440">
    <property type="match status" value="1"/>
</dbReference>
<dbReference type="Pfam" id="PF16344">
    <property type="entry name" value="FecR_C"/>
    <property type="match status" value="1"/>
</dbReference>
<dbReference type="GO" id="GO:0016989">
    <property type="term" value="F:sigma factor antagonist activity"/>
    <property type="evidence" value="ECO:0007669"/>
    <property type="project" value="TreeGrafter"/>
</dbReference>
<keyword evidence="4" id="KW-1185">Reference proteome</keyword>
<feature type="domain" description="FecR protein" evidence="1">
    <location>
        <begin position="131"/>
        <end position="216"/>
    </location>
</feature>
<dbReference type="OrthoDB" id="697544at2"/>
<name>A0A1W2BNE3_9SPHI</name>
<dbReference type="AlphaFoldDB" id="A0A1W2BNE3"/>
<sequence length="335" mass="37590">MENHIKQLFVDFILNRCTPAQIKQVQELVETGAYEQEWRGALEETEQHFAGTEQAKLPVNETALFERMNLVINSRPVVGKKRPWIWIAAASLFLMAAGGLWLSQSNEKVPVPAQTAKVKEEYPKDTAHKWVKLPDGSSVQLNRGSYLEYADSFEGKALREVRLIGEGYFDIKHDAKHPFVIHTGRIKTTVLGTAFNISAYKANQAVTVTVTRGKVKVEDEKRVLAVLTPDQQLAWDAKKAEPVKAKVNAEAVTEWKKQDLIMDDITLEEAAQLIATRYGVKTHFKNEEVKNCRFTAAFLNRDDITQVLKVTGSVTGATITLKNNLVTFDGQGCYN</sequence>
<dbReference type="PIRSF" id="PIRSF018266">
    <property type="entry name" value="FecR"/>
    <property type="match status" value="1"/>
</dbReference>
<dbReference type="Pfam" id="PF04773">
    <property type="entry name" value="FecR"/>
    <property type="match status" value="1"/>
</dbReference>
<dbReference type="InterPro" id="IPR012373">
    <property type="entry name" value="Ferrdict_sens_TM"/>
</dbReference>
<dbReference type="PANTHER" id="PTHR30273:SF2">
    <property type="entry name" value="PROTEIN FECR"/>
    <property type="match status" value="1"/>
</dbReference>
<evidence type="ECO:0000259" key="2">
    <source>
        <dbReference type="Pfam" id="PF16344"/>
    </source>
</evidence>
<organism evidence="3 4">
    <name type="scientific">Pedobacter africanus</name>
    <dbReference type="NCBI Taxonomy" id="151894"/>
    <lineage>
        <taxon>Bacteria</taxon>
        <taxon>Pseudomonadati</taxon>
        <taxon>Bacteroidota</taxon>
        <taxon>Sphingobacteriia</taxon>
        <taxon>Sphingobacteriales</taxon>
        <taxon>Sphingobacteriaceae</taxon>
        <taxon>Pedobacter</taxon>
    </lineage>
</organism>
<protein>
    <submittedName>
        <fullName evidence="3">FecR family protein</fullName>
    </submittedName>
</protein>
<proteinExistence type="predicted"/>
<dbReference type="Proteomes" id="UP000192756">
    <property type="component" value="Unassembled WGS sequence"/>
</dbReference>
<dbReference type="STRING" id="151894.SAMN04488524_2507"/>
<accession>A0A1W2BNE3</accession>
<gene>
    <name evidence="3" type="ORF">SAMN04488524_2507</name>
</gene>
<reference evidence="4" key="1">
    <citation type="submission" date="2017-04" db="EMBL/GenBank/DDBJ databases">
        <authorList>
            <person name="Varghese N."/>
            <person name="Submissions S."/>
        </authorList>
    </citation>
    <scope>NUCLEOTIDE SEQUENCE [LARGE SCALE GENOMIC DNA]</scope>
    <source>
        <strain evidence="4">DSM 12126</strain>
    </source>
</reference>
<dbReference type="Gene3D" id="3.55.50.30">
    <property type="match status" value="1"/>
</dbReference>
<dbReference type="EMBL" id="FWXT01000001">
    <property type="protein sequence ID" value="SMC74400.1"/>
    <property type="molecule type" value="Genomic_DNA"/>
</dbReference>
<dbReference type="RefSeq" id="WP_084238985.1">
    <property type="nucleotide sequence ID" value="NZ_FWXT01000001.1"/>
</dbReference>
<evidence type="ECO:0000313" key="3">
    <source>
        <dbReference type="EMBL" id="SMC74400.1"/>
    </source>
</evidence>
<dbReference type="InterPro" id="IPR032508">
    <property type="entry name" value="FecR_C"/>
</dbReference>
<evidence type="ECO:0000313" key="4">
    <source>
        <dbReference type="Proteomes" id="UP000192756"/>
    </source>
</evidence>